<dbReference type="PROSITE" id="PS50082">
    <property type="entry name" value="WD_REPEATS_2"/>
    <property type="match status" value="2"/>
</dbReference>
<dbReference type="InterPro" id="IPR001680">
    <property type="entry name" value="WD40_rpt"/>
</dbReference>
<dbReference type="SMART" id="SM00256">
    <property type="entry name" value="FBOX"/>
    <property type="match status" value="1"/>
</dbReference>
<dbReference type="InterPro" id="IPR015943">
    <property type="entry name" value="WD40/YVTN_repeat-like_dom_sf"/>
</dbReference>
<dbReference type="SUPFAM" id="SSF50978">
    <property type="entry name" value="WD40 repeat-like"/>
    <property type="match status" value="1"/>
</dbReference>
<evidence type="ECO:0000259" key="3">
    <source>
        <dbReference type="PROSITE" id="PS50181"/>
    </source>
</evidence>
<dbReference type="InterPro" id="IPR036322">
    <property type="entry name" value="WD40_repeat_dom_sf"/>
</dbReference>
<dbReference type="PROSITE" id="PS50294">
    <property type="entry name" value="WD_REPEATS_REGION"/>
    <property type="match status" value="1"/>
</dbReference>
<protein>
    <submittedName>
        <fullName evidence="4">Putative E3 ubiquitin ligase complex SCF subunit sconB</fullName>
    </submittedName>
</protein>
<dbReference type="Gene3D" id="2.130.10.10">
    <property type="entry name" value="YVTN repeat-like/Quinoprotein amine dehydrogenase"/>
    <property type="match status" value="1"/>
</dbReference>
<keyword evidence="1" id="KW-0853">WD repeat</keyword>
<keyword evidence="4" id="KW-0436">Ligase</keyword>
<proteinExistence type="predicted"/>
<sequence>MILAIPESLILSVLSLLEPIDLSRTARVCARWRSYSDNDIVWQSYVFSQWGSCIAKAASRLVDSDEKKGANWKKRCRELFRIKQNRKMGKFDVIKLTGHTGDITATCCGVAVVCSSSKDKTIRVWDVVSRSCLHVLRGHTRSINSISANENEVLSCSEDGTIRIWSIYNGDEKQCFRTADHSGVSVSMKVFDFTHNRIIGGGSQGQVFIWDRETGHPIKEFLLPLEIGSSERGPVKCIDVRDDNLAVGLGNSAYFFDLGKIPSVVSPWRTLTHENVSYIRIFPGSEYMATFNGFHVHIFSVRNGHLMQSYRFSASGLIPVLKSVKFCGKVIFETSIGKGLIIYRFFFTKTSKYCESAVFYNSWAGCYGTWDSMALFSTVFPGEDAVTVYDYAL</sequence>
<organism evidence="4">
    <name type="scientific">Hyperionvirus sp</name>
    <dbReference type="NCBI Taxonomy" id="2487770"/>
    <lineage>
        <taxon>Viruses</taxon>
        <taxon>Varidnaviria</taxon>
        <taxon>Bamfordvirae</taxon>
        <taxon>Nucleocytoviricota</taxon>
        <taxon>Megaviricetes</taxon>
        <taxon>Imitervirales</taxon>
        <taxon>Mimiviridae</taxon>
        <taxon>Klosneuvirinae</taxon>
    </lineage>
</organism>
<dbReference type="PROSITE" id="PS00678">
    <property type="entry name" value="WD_REPEATS_1"/>
    <property type="match status" value="1"/>
</dbReference>
<keyword evidence="2" id="KW-0677">Repeat</keyword>
<dbReference type="InterPro" id="IPR020472">
    <property type="entry name" value="WD40_PAC1"/>
</dbReference>
<dbReference type="InterPro" id="IPR019775">
    <property type="entry name" value="WD40_repeat_CS"/>
</dbReference>
<dbReference type="Pfam" id="PF12937">
    <property type="entry name" value="F-box-like"/>
    <property type="match status" value="1"/>
</dbReference>
<evidence type="ECO:0000313" key="4">
    <source>
        <dbReference type="EMBL" id="AYV84525.1"/>
    </source>
</evidence>
<dbReference type="InterPro" id="IPR001810">
    <property type="entry name" value="F-box_dom"/>
</dbReference>
<dbReference type="PANTHER" id="PTHR19872:SF7">
    <property type="entry name" value="F-BOX AND WD REPEAT DOMAIN CONTAINING PROTEIN 10B-RELATED"/>
    <property type="match status" value="1"/>
</dbReference>
<gene>
    <name evidence="4" type="ORF">Hyperionvirus28_13</name>
</gene>
<dbReference type="SMART" id="SM00320">
    <property type="entry name" value="WD40"/>
    <property type="match status" value="3"/>
</dbReference>
<feature type="domain" description="F-box" evidence="3">
    <location>
        <begin position="1"/>
        <end position="45"/>
    </location>
</feature>
<accession>A0A3G5ABB3</accession>
<dbReference type="SUPFAM" id="SSF81383">
    <property type="entry name" value="F-box domain"/>
    <property type="match status" value="1"/>
</dbReference>
<name>A0A3G5ABB3_9VIRU</name>
<dbReference type="PROSITE" id="PS50181">
    <property type="entry name" value="FBOX"/>
    <property type="match status" value="1"/>
</dbReference>
<evidence type="ECO:0000256" key="2">
    <source>
        <dbReference type="ARBA" id="ARBA00022737"/>
    </source>
</evidence>
<dbReference type="PRINTS" id="PR00320">
    <property type="entry name" value="GPROTEINBRPT"/>
</dbReference>
<dbReference type="InterPro" id="IPR036047">
    <property type="entry name" value="F-box-like_dom_sf"/>
</dbReference>
<evidence type="ECO:0000256" key="1">
    <source>
        <dbReference type="ARBA" id="ARBA00022574"/>
    </source>
</evidence>
<reference evidence="4" key="1">
    <citation type="submission" date="2018-10" db="EMBL/GenBank/DDBJ databases">
        <title>Hidden diversity of soil giant viruses.</title>
        <authorList>
            <person name="Schulz F."/>
            <person name="Alteio L."/>
            <person name="Goudeau D."/>
            <person name="Ryan E.M."/>
            <person name="Malmstrom R.R."/>
            <person name="Blanchard J."/>
            <person name="Woyke T."/>
        </authorList>
    </citation>
    <scope>NUCLEOTIDE SEQUENCE</scope>
    <source>
        <strain evidence="4">HYV1</strain>
    </source>
</reference>
<dbReference type="Gene3D" id="1.20.1280.50">
    <property type="match status" value="1"/>
</dbReference>
<dbReference type="InterPro" id="IPR051075">
    <property type="entry name" value="SCF_subunit_WD-repeat"/>
</dbReference>
<dbReference type="EMBL" id="MK072410">
    <property type="protein sequence ID" value="AYV84525.1"/>
    <property type="molecule type" value="Genomic_DNA"/>
</dbReference>
<dbReference type="GO" id="GO:0016874">
    <property type="term" value="F:ligase activity"/>
    <property type="evidence" value="ECO:0007669"/>
    <property type="project" value="UniProtKB-KW"/>
</dbReference>
<dbReference type="PANTHER" id="PTHR19872">
    <property type="entry name" value="UBIQUITIN LIGASE SPECIFICITY FACTOR/HREP PROTEIN"/>
    <property type="match status" value="1"/>
</dbReference>
<dbReference type="Pfam" id="PF00400">
    <property type="entry name" value="WD40"/>
    <property type="match status" value="2"/>
</dbReference>